<dbReference type="PANTHER" id="PTHR11014:SF63">
    <property type="entry name" value="METALLOPEPTIDASE, PUTATIVE (AFU_ORTHOLOGUE AFUA_6G09600)-RELATED"/>
    <property type="match status" value="1"/>
</dbReference>
<accession>A0AAP4BVG8</accession>
<dbReference type="SUPFAM" id="SSF53187">
    <property type="entry name" value="Zn-dependent exopeptidases"/>
    <property type="match status" value="1"/>
</dbReference>
<dbReference type="Proteomes" id="UP001226160">
    <property type="component" value="Unassembled WGS sequence"/>
</dbReference>
<dbReference type="PANTHER" id="PTHR11014">
    <property type="entry name" value="PEPTIDASE M20 FAMILY MEMBER"/>
    <property type="match status" value="1"/>
</dbReference>
<comment type="caution">
    <text evidence="2">The sequence shown here is derived from an EMBL/GenBank/DDBJ whole genome shotgun (WGS) entry which is preliminary data.</text>
</comment>
<dbReference type="Gene3D" id="3.30.70.360">
    <property type="match status" value="1"/>
</dbReference>
<protein>
    <submittedName>
        <fullName evidence="2">Peptidase dimerization domain-containing protein</fullName>
    </submittedName>
</protein>
<dbReference type="GO" id="GO:0016787">
    <property type="term" value="F:hydrolase activity"/>
    <property type="evidence" value="ECO:0007669"/>
    <property type="project" value="InterPro"/>
</dbReference>
<organism evidence="2 3">
    <name type="scientific">Corynebacterium propinquum</name>
    <dbReference type="NCBI Taxonomy" id="43769"/>
    <lineage>
        <taxon>Bacteria</taxon>
        <taxon>Bacillati</taxon>
        <taxon>Actinomycetota</taxon>
        <taxon>Actinomycetes</taxon>
        <taxon>Mycobacteriales</taxon>
        <taxon>Corynebacteriaceae</taxon>
        <taxon>Corynebacterium</taxon>
    </lineage>
</organism>
<feature type="domain" description="Peptidase M20 dimerisation" evidence="1">
    <location>
        <begin position="3"/>
        <end position="95"/>
    </location>
</feature>
<evidence type="ECO:0000259" key="1">
    <source>
        <dbReference type="Pfam" id="PF07687"/>
    </source>
</evidence>
<evidence type="ECO:0000313" key="2">
    <source>
        <dbReference type="EMBL" id="MDK4326728.1"/>
    </source>
</evidence>
<dbReference type="SUPFAM" id="SSF55031">
    <property type="entry name" value="Bacterial exopeptidase dimerisation domain"/>
    <property type="match status" value="1"/>
</dbReference>
<dbReference type="InterPro" id="IPR017439">
    <property type="entry name" value="Amidohydrolase"/>
</dbReference>
<dbReference type="Pfam" id="PF07687">
    <property type="entry name" value="M20_dimer"/>
    <property type="match status" value="1"/>
</dbReference>
<gene>
    <name evidence="2" type="ORF">QPX54_09475</name>
</gene>
<dbReference type="InterPro" id="IPR011650">
    <property type="entry name" value="Peptidase_M20_dimer"/>
</dbReference>
<dbReference type="RefSeq" id="WP_053084877.1">
    <property type="nucleotide sequence ID" value="NZ_CP100361.1"/>
</dbReference>
<name>A0AAP4BVG8_9CORY</name>
<dbReference type="EMBL" id="JASNVP010000009">
    <property type="protein sequence ID" value="MDK4326728.1"/>
    <property type="molecule type" value="Genomic_DNA"/>
</dbReference>
<proteinExistence type="predicted"/>
<dbReference type="AlphaFoldDB" id="A0AAP4BVG8"/>
<dbReference type="Gene3D" id="3.40.630.10">
    <property type="entry name" value="Zn peptidases"/>
    <property type="match status" value="1"/>
</dbReference>
<reference evidence="2" key="1">
    <citation type="submission" date="2023-05" db="EMBL/GenBank/DDBJ databases">
        <title>Metabolic capabilities are highly conserved among human nasal-associated Corynebacterium species in pangenomic analyses.</title>
        <authorList>
            <person name="Tran T.H."/>
            <person name="Roberts A.Q."/>
            <person name="Escapa I.F."/>
            <person name="Gao W."/>
            <person name="Conlan S."/>
            <person name="Kong H."/>
            <person name="Segre J.A."/>
            <person name="Kelly M.S."/>
            <person name="Lemon K.P."/>
        </authorList>
    </citation>
    <scope>NUCLEOTIDE SEQUENCE</scope>
    <source>
        <strain evidence="2">KPL2654</strain>
    </source>
</reference>
<dbReference type="InterPro" id="IPR036264">
    <property type="entry name" value="Bact_exopeptidase_dim_dom"/>
</dbReference>
<sequence length="211" mass="22690">MLTLRISGDGGHSARPHMTQDVIHAMAVVITGVNAALDRRLDARDATVLTWGRVEGGVAGNAIPATVELQGTLRSASVEVWERAEELVREIIGGLLAAYGIDWDLEWIQGVPPVDNDGKSNTAFNRAAAALDGDLEIVGTPQSSGGEDFAWYLRDVPGAMARLGTWDGKGDKQDLHQPDFNPDERALILGTKLFTAAALDWHPENRDDSLA</sequence>
<evidence type="ECO:0000313" key="3">
    <source>
        <dbReference type="Proteomes" id="UP001226160"/>
    </source>
</evidence>